<evidence type="ECO:0000256" key="7">
    <source>
        <dbReference type="ARBA" id="ARBA00023136"/>
    </source>
</evidence>
<evidence type="ECO:0000256" key="6">
    <source>
        <dbReference type="ARBA" id="ARBA00023065"/>
    </source>
</evidence>
<keyword evidence="4 9" id="KW-1133">Transmembrane helix</keyword>
<evidence type="ECO:0000259" key="10">
    <source>
        <dbReference type="Pfam" id="PF00999"/>
    </source>
</evidence>
<keyword evidence="2" id="KW-0813">Transport</keyword>
<evidence type="ECO:0000256" key="1">
    <source>
        <dbReference type="ARBA" id="ARBA00004141"/>
    </source>
</evidence>
<dbReference type="Proteomes" id="UP001529510">
    <property type="component" value="Unassembled WGS sequence"/>
</dbReference>
<dbReference type="EMBL" id="JAMKFB020000019">
    <property type="protein sequence ID" value="KAL0167396.1"/>
    <property type="molecule type" value="Genomic_DNA"/>
</dbReference>
<feature type="domain" description="Cation/H+ exchanger transmembrane" evidence="10">
    <location>
        <begin position="11"/>
        <end position="67"/>
    </location>
</feature>
<evidence type="ECO:0000256" key="5">
    <source>
        <dbReference type="ARBA" id="ARBA00023053"/>
    </source>
</evidence>
<dbReference type="PANTHER" id="PTHR10110:SF192">
    <property type="entry name" value="SODIUM_HYDROGEN EXCHANGER"/>
    <property type="match status" value="1"/>
</dbReference>
<protein>
    <recommendedName>
        <fullName evidence="10">Cation/H+ exchanger transmembrane domain-containing protein</fullName>
    </recommendedName>
</protein>
<keyword evidence="3 9" id="KW-0812">Transmembrane</keyword>
<keyword evidence="12" id="KW-1185">Reference proteome</keyword>
<dbReference type="PANTHER" id="PTHR10110">
    <property type="entry name" value="SODIUM/HYDROGEN EXCHANGER"/>
    <property type="match status" value="1"/>
</dbReference>
<sequence>VVGLTYIINKYRMVKLSGKDQFIVAYGGLRGAIAFSLAFLLSRDVFPMKDMFLTAIITVIFFTVFVQ</sequence>
<keyword evidence="8" id="KW-0739">Sodium transport</keyword>
<dbReference type="InterPro" id="IPR018422">
    <property type="entry name" value="Cation/H_exchanger_CPA1"/>
</dbReference>
<keyword evidence="7 9" id="KW-0472">Membrane</keyword>
<dbReference type="GO" id="GO:0016020">
    <property type="term" value="C:membrane"/>
    <property type="evidence" value="ECO:0007669"/>
    <property type="project" value="UniProtKB-SubCell"/>
</dbReference>
<name>A0ABD0P1H6_CIRMR</name>
<dbReference type="Pfam" id="PF00999">
    <property type="entry name" value="Na_H_Exchanger"/>
    <property type="match status" value="1"/>
</dbReference>
<evidence type="ECO:0000256" key="3">
    <source>
        <dbReference type="ARBA" id="ARBA00022692"/>
    </source>
</evidence>
<feature type="transmembrane region" description="Helical" evidence="9">
    <location>
        <begin position="22"/>
        <end position="42"/>
    </location>
</feature>
<evidence type="ECO:0000256" key="8">
    <source>
        <dbReference type="ARBA" id="ARBA00023201"/>
    </source>
</evidence>
<dbReference type="AlphaFoldDB" id="A0ABD0P1H6"/>
<evidence type="ECO:0000313" key="11">
    <source>
        <dbReference type="EMBL" id="KAL0167396.1"/>
    </source>
</evidence>
<feature type="transmembrane region" description="Helical" evidence="9">
    <location>
        <begin position="48"/>
        <end position="66"/>
    </location>
</feature>
<dbReference type="InterPro" id="IPR006153">
    <property type="entry name" value="Cation/H_exchanger_TM"/>
</dbReference>
<feature type="non-terminal residue" evidence="11">
    <location>
        <position position="67"/>
    </location>
</feature>
<gene>
    <name evidence="11" type="ORF">M9458_039240</name>
</gene>
<comment type="caution">
    <text evidence="11">The sequence shown here is derived from an EMBL/GenBank/DDBJ whole genome shotgun (WGS) entry which is preliminary data.</text>
</comment>
<evidence type="ECO:0000313" key="12">
    <source>
        <dbReference type="Proteomes" id="UP001529510"/>
    </source>
</evidence>
<comment type="subcellular location">
    <subcellularLocation>
        <location evidence="1">Membrane</location>
        <topology evidence="1">Multi-pass membrane protein</topology>
    </subcellularLocation>
</comment>
<keyword evidence="5" id="KW-0915">Sodium</keyword>
<feature type="non-terminal residue" evidence="11">
    <location>
        <position position="1"/>
    </location>
</feature>
<evidence type="ECO:0000256" key="2">
    <source>
        <dbReference type="ARBA" id="ARBA00022448"/>
    </source>
</evidence>
<dbReference type="GO" id="GO:0006814">
    <property type="term" value="P:sodium ion transport"/>
    <property type="evidence" value="ECO:0007669"/>
    <property type="project" value="UniProtKB-KW"/>
</dbReference>
<evidence type="ECO:0000256" key="4">
    <source>
        <dbReference type="ARBA" id="ARBA00022989"/>
    </source>
</evidence>
<evidence type="ECO:0000256" key="9">
    <source>
        <dbReference type="SAM" id="Phobius"/>
    </source>
</evidence>
<organism evidence="11 12">
    <name type="scientific">Cirrhinus mrigala</name>
    <name type="common">Mrigala</name>
    <dbReference type="NCBI Taxonomy" id="683832"/>
    <lineage>
        <taxon>Eukaryota</taxon>
        <taxon>Metazoa</taxon>
        <taxon>Chordata</taxon>
        <taxon>Craniata</taxon>
        <taxon>Vertebrata</taxon>
        <taxon>Euteleostomi</taxon>
        <taxon>Actinopterygii</taxon>
        <taxon>Neopterygii</taxon>
        <taxon>Teleostei</taxon>
        <taxon>Ostariophysi</taxon>
        <taxon>Cypriniformes</taxon>
        <taxon>Cyprinidae</taxon>
        <taxon>Labeoninae</taxon>
        <taxon>Labeonini</taxon>
        <taxon>Cirrhinus</taxon>
    </lineage>
</organism>
<keyword evidence="6" id="KW-0406">Ion transport</keyword>
<accession>A0ABD0P1H6</accession>
<reference evidence="11 12" key="1">
    <citation type="submission" date="2024-05" db="EMBL/GenBank/DDBJ databases">
        <title>Genome sequencing and assembly of Indian major carp, Cirrhinus mrigala (Hamilton, 1822).</title>
        <authorList>
            <person name="Mohindra V."/>
            <person name="Chowdhury L.M."/>
            <person name="Lal K."/>
            <person name="Jena J.K."/>
        </authorList>
    </citation>
    <scope>NUCLEOTIDE SEQUENCE [LARGE SCALE GENOMIC DNA]</scope>
    <source>
        <strain evidence="11">CM1030</strain>
        <tissue evidence="11">Blood</tissue>
    </source>
</reference>
<proteinExistence type="predicted"/>